<dbReference type="Gene3D" id="2.60.40.10">
    <property type="entry name" value="Immunoglobulins"/>
    <property type="match status" value="1"/>
</dbReference>
<dbReference type="SMART" id="SM00327">
    <property type="entry name" value="VWA"/>
    <property type="match status" value="2"/>
</dbReference>
<keyword evidence="5" id="KW-1185">Reference proteome</keyword>
<feature type="region of interest" description="Disordered" evidence="1">
    <location>
        <begin position="899"/>
        <end position="919"/>
    </location>
</feature>
<dbReference type="SUPFAM" id="SSF53300">
    <property type="entry name" value="vWA-like"/>
    <property type="match status" value="2"/>
</dbReference>
<dbReference type="Pfam" id="PF00092">
    <property type="entry name" value="VWA"/>
    <property type="match status" value="2"/>
</dbReference>
<dbReference type="Proteomes" id="UP000735302">
    <property type="component" value="Unassembled WGS sequence"/>
</dbReference>
<evidence type="ECO:0000313" key="5">
    <source>
        <dbReference type="Proteomes" id="UP000735302"/>
    </source>
</evidence>
<keyword evidence="2" id="KW-0812">Transmembrane</keyword>
<feature type="domain" description="VWFA" evidence="3">
    <location>
        <begin position="301"/>
        <end position="427"/>
    </location>
</feature>
<feature type="compositionally biased region" description="Polar residues" evidence="1">
    <location>
        <begin position="902"/>
        <end position="914"/>
    </location>
</feature>
<dbReference type="EMBL" id="BLXT01007891">
    <property type="protein sequence ID" value="GFO43573.1"/>
    <property type="molecule type" value="Genomic_DNA"/>
</dbReference>
<proteinExistence type="predicted"/>
<evidence type="ECO:0000256" key="1">
    <source>
        <dbReference type="SAM" id="MobiDB-lite"/>
    </source>
</evidence>
<feature type="domain" description="VWFA" evidence="3">
    <location>
        <begin position="449"/>
        <end position="624"/>
    </location>
</feature>
<organism evidence="4 5">
    <name type="scientific">Plakobranchus ocellatus</name>
    <dbReference type="NCBI Taxonomy" id="259542"/>
    <lineage>
        <taxon>Eukaryota</taxon>
        <taxon>Metazoa</taxon>
        <taxon>Spiralia</taxon>
        <taxon>Lophotrochozoa</taxon>
        <taxon>Mollusca</taxon>
        <taxon>Gastropoda</taxon>
        <taxon>Heterobranchia</taxon>
        <taxon>Euthyneura</taxon>
        <taxon>Panpulmonata</taxon>
        <taxon>Sacoglossa</taxon>
        <taxon>Placobranchoidea</taxon>
        <taxon>Plakobranchidae</taxon>
        <taxon>Plakobranchus</taxon>
    </lineage>
</organism>
<reference evidence="4 5" key="1">
    <citation type="journal article" date="2021" name="Elife">
        <title>Chloroplast acquisition without the gene transfer in kleptoplastic sea slugs, Plakobranchus ocellatus.</title>
        <authorList>
            <person name="Maeda T."/>
            <person name="Takahashi S."/>
            <person name="Yoshida T."/>
            <person name="Shimamura S."/>
            <person name="Takaki Y."/>
            <person name="Nagai Y."/>
            <person name="Toyoda A."/>
            <person name="Suzuki Y."/>
            <person name="Arimoto A."/>
            <person name="Ishii H."/>
            <person name="Satoh N."/>
            <person name="Nishiyama T."/>
            <person name="Hasebe M."/>
            <person name="Maruyama T."/>
            <person name="Minagawa J."/>
            <person name="Obokata J."/>
            <person name="Shigenobu S."/>
        </authorList>
    </citation>
    <scope>NUCLEOTIDE SEQUENCE [LARGE SCALE GENOMIC DNA]</scope>
</reference>
<dbReference type="InterPro" id="IPR036465">
    <property type="entry name" value="vWFA_dom_sf"/>
</dbReference>
<dbReference type="Gene3D" id="3.40.50.410">
    <property type="entry name" value="von Willebrand factor, type A domain"/>
    <property type="match status" value="2"/>
</dbReference>
<dbReference type="InterPro" id="IPR002035">
    <property type="entry name" value="VWF_A"/>
</dbReference>
<protein>
    <submittedName>
        <fullName evidence="4">Calcium-activated chloride channel regulator 4, 30 kDa form</fullName>
    </submittedName>
</protein>
<evidence type="ECO:0000259" key="3">
    <source>
        <dbReference type="PROSITE" id="PS50234"/>
    </source>
</evidence>
<dbReference type="Pfam" id="PF08434">
    <property type="entry name" value="CLCA"/>
    <property type="match status" value="2"/>
</dbReference>
<keyword evidence="2" id="KW-0472">Membrane</keyword>
<gene>
    <name evidence="4" type="ORF">PoB_007007800</name>
</gene>
<evidence type="ECO:0000256" key="2">
    <source>
        <dbReference type="SAM" id="Phobius"/>
    </source>
</evidence>
<evidence type="ECO:0000313" key="4">
    <source>
        <dbReference type="EMBL" id="GFO43573.1"/>
    </source>
</evidence>
<name>A0AAV4DH55_9GAST</name>
<dbReference type="InterPro" id="IPR013642">
    <property type="entry name" value="CLCA_N"/>
</dbReference>
<feature type="transmembrane region" description="Helical" evidence="2">
    <location>
        <begin position="1077"/>
        <end position="1103"/>
    </location>
</feature>
<keyword evidence="2" id="KW-1133">Transmembrane helix</keyword>
<dbReference type="PANTHER" id="PTHR10579:SF172">
    <property type="entry name" value="CALCIUM-ACTIVATED CHLORIDE CHANNEL REGULATOR 4 PRECURSOR-RELATED"/>
    <property type="match status" value="1"/>
</dbReference>
<dbReference type="PANTHER" id="PTHR10579">
    <property type="entry name" value="CALCIUM-ACTIVATED CHLORIDE CHANNEL REGULATOR"/>
    <property type="match status" value="1"/>
</dbReference>
<dbReference type="InterPro" id="IPR051266">
    <property type="entry name" value="CLCR"/>
</dbReference>
<dbReference type="InterPro" id="IPR013783">
    <property type="entry name" value="Ig-like_fold"/>
</dbReference>
<dbReference type="CDD" id="cd00198">
    <property type="entry name" value="vWFA"/>
    <property type="match status" value="2"/>
</dbReference>
<accession>A0AAV4DH55</accession>
<dbReference type="AlphaFoldDB" id="A0AAV4DH55"/>
<comment type="caution">
    <text evidence="4">The sequence shown here is derived from an EMBL/GenBank/DDBJ whole genome shotgun (WGS) entry which is preliminary data.</text>
</comment>
<sequence length="1152" mass="127591">MPHPQTFLTATSAALFKATRNQLYFREFIIVIPEEWQSKQTYENALDVELDRAQLIIDRWVGPISELDRAKLIIDRNRWVRSISELDGAQLTIDRSNPAYGDAPYVKQYAECGSPGLYIHLTPGYLLDDAVVRKWGKPEKTLVHEWAHLRWGLFDEYPIDAQDDAFYRYAGLWQPTRCSVEVEGSILNEFTNRPCQFDFFTGKPEANCRFFPRMAANKAASSIMFMQYLESITEFCDNAATAPKHLRHNYLAPNRQNRLCYYKSAWEVMKKHKDFAKIKKPLPEDTDTRPKFRYVQAHPRKRVLVLDTSGSMTGASLNVLKQAASNYILSCIETGSKLGIVQFNTNASALSQLVEVNNEKDRFSLIDALPKRAMGKTSIGSGLQKAVEVLTKTGDAPGGSIVLITDGKENEGPYLKDLRPALMKQVKKPLPEDTDTRPKFRYVQAHPRKRVLVLDTSGSMTASHGVSLNVLKQAASNYILSCIETGSKLGIVQFNTNASALSQLVEVNNEKDRFSLIDALPKRAMGKTSIGSGLQKAVEVLTKTGDAPGGSIVLITDGKENEGPYLKDLRPALMKQGIVVHALAYGQRAEQSIAELSQETGGKTFFYSGRHNSTALIDGLAATVATENSVISRAGIPHSILTDAGIVWKSAALHGHFYIDSTVGKDTSLTFSYSSHIQVKVQGPAPSFEIYTDDKNKKLFRYNTMSRMLKIIIHGVAKAGKWTYHVTTNATKSHITVNIQSKPSEKGADVLQVNSWIPDQGEIWFNPKQKFGIYAEVVRGKAPVLGAEVIATIERPQSSPIDLHLHDNGVGFDIIKGDGVYAASIIARDLLGNGRYNIKVHATGIKGSTKVVTARTGLASRALNVEESGQLSSVETRDVEQFQRVSSAGEFRLRGFPPASAVAQNSNGSSQSETNIDEMPPSRITDLHVTSFDWSTFTASLEWTAVGDDMERGKASKYRIFIADDFAKLILEDEEDTANKENKDARSDVYVILQEHVLKGSLYAPQEAGQTERFVLGLNPNMISVTNALKENRTVFLSIQAVDSAGNVGDMSNVVSLSKAEEVAIPRIPLSKDTLPLGLYLAVLLPAAFILLVLLLIIAALVVHRARKIKSKNIDQDNDWLSVNMAHMNYMFEGEYRKRSQEDLDNWSKGSK</sequence>
<dbReference type="PROSITE" id="PS50234">
    <property type="entry name" value="VWFA"/>
    <property type="match status" value="2"/>
</dbReference>